<organism evidence="3 4">
    <name type="scientific">Pigmentiphaga soli</name>
    <dbReference type="NCBI Taxonomy" id="1007095"/>
    <lineage>
        <taxon>Bacteria</taxon>
        <taxon>Pseudomonadati</taxon>
        <taxon>Pseudomonadota</taxon>
        <taxon>Betaproteobacteria</taxon>
        <taxon>Burkholderiales</taxon>
        <taxon>Alcaligenaceae</taxon>
        <taxon>Pigmentiphaga</taxon>
    </lineage>
</organism>
<evidence type="ECO:0000256" key="2">
    <source>
        <dbReference type="SAM" id="SignalP"/>
    </source>
</evidence>
<name>A0ABP8GDT4_9BURK</name>
<keyword evidence="2" id="KW-0732">Signal</keyword>
<evidence type="ECO:0000256" key="1">
    <source>
        <dbReference type="SAM" id="MobiDB-lite"/>
    </source>
</evidence>
<dbReference type="Proteomes" id="UP001501671">
    <property type="component" value="Unassembled WGS sequence"/>
</dbReference>
<evidence type="ECO:0000313" key="3">
    <source>
        <dbReference type="EMBL" id="GAA4322156.1"/>
    </source>
</evidence>
<comment type="caution">
    <text evidence="3">The sequence shown here is derived from an EMBL/GenBank/DDBJ whole genome shotgun (WGS) entry which is preliminary data.</text>
</comment>
<keyword evidence="4" id="KW-1185">Reference proteome</keyword>
<sequence length="122" mass="12802">MRIRHVIACALLLGGGAVAAVASESAGAPRAGPSCFDVEVNGQRAQSYECLTQKMMPAPQPQGDAQATMRSEQIAQRPANQLGLANRAATAVRMGNTFGKSVYPQRPPNAVQHAPIIPGRQP</sequence>
<evidence type="ECO:0000313" key="4">
    <source>
        <dbReference type="Proteomes" id="UP001501671"/>
    </source>
</evidence>
<feature type="region of interest" description="Disordered" evidence="1">
    <location>
        <begin position="99"/>
        <end position="122"/>
    </location>
</feature>
<proteinExistence type="predicted"/>
<feature type="chain" id="PRO_5045352924" evidence="2">
    <location>
        <begin position="20"/>
        <end position="122"/>
    </location>
</feature>
<protein>
    <submittedName>
        <fullName evidence="3">Uncharacterized protein</fullName>
    </submittedName>
</protein>
<reference evidence="4" key="1">
    <citation type="journal article" date="2019" name="Int. J. Syst. Evol. Microbiol.">
        <title>The Global Catalogue of Microorganisms (GCM) 10K type strain sequencing project: providing services to taxonomists for standard genome sequencing and annotation.</title>
        <authorList>
            <consortium name="The Broad Institute Genomics Platform"/>
            <consortium name="The Broad Institute Genome Sequencing Center for Infectious Disease"/>
            <person name="Wu L."/>
            <person name="Ma J."/>
        </authorList>
    </citation>
    <scope>NUCLEOTIDE SEQUENCE [LARGE SCALE GENOMIC DNA]</scope>
    <source>
        <strain evidence="4">JCM 17666</strain>
    </source>
</reference>
<accession>A0ABP8GDT4</accession>
<dbReference type="RefSeq" id="WP_345245390.1">
    <property type="nucleotide sequence ID" value="NZ_BAABFO010000001.1"/>
</dbReference>
<dbReference type="EMBL" id="BAABFO010000001">
    <property type="protein sequence ID" value="GAA4322156.1"/>
    <property type="molecule type" value="Genomic_DNA"/>
</dbReference>
<feature type="signal peptide" evidence="2">
    <location>
        <begin position="1"/>
        <end position="19"/>
    </location>
</feature>
<gene>
    <name evidence="3" type="ORF">GCM10023144_01910</name>
</gene>